<dbReference type="SUPFAM" id="SSF55681">
    <property type="entry name" value="Class II aaRS and biotin synthetases"/>
    <property type="match status" value="1"/>
</dbReference>
<name>A0A3B0UVE5_9ZZZZ</name>
<sequence length="326" mass="35727">DLAGEEFGRRLLLTSGANGTIYCLRPDFTLPIAKSYIGAKNPAPAALSYLGAVFRQRAQGPSEFEQAGLELLAQKDPDQALRQVFDFVRTAFLIFEIAAPTVQLGSIELFETLLTAADMPEVWRARVRRRFGNRQALAALFNRLDNPPADNGQTEFSSHEELVATISEQMLEDGLSLVESRSPEEIADRYLEKQALAASLVPQKTIALLRAYLAITGPVDNALAQIKELFADAGIIEAGNIEKCRLHAHDLAERLPGATMDFDAGFSPRLHYYTGLVFEISAAKNQVLASGGQYDRLLQALGADRKITASGCALWVERMEEEASVQ</sequence>
<gene>
    <name evidence="2" type="ORF">MNBD_ALPHA12-101</name>
</gene>
<dbReference type="GO" id="GO:0004821">
    <property type="term" value="F:histidine-tRNA ligase activity"/>
    <property type="evidence" value="ECO:0007669"/>
    <property type="project" value="TreeGrafter"/>
</dbReference>
<evidence type="ECO:0000259" key="1">
    <source>
        <dbReference type="Pfam" id="PF13393"/>
    </source>
</evidence>
<dbReference type="AlphaFoldDB" id="A0A3B0UVE5"/>
<proteinExistence type="predicted"/>
<dbReference type="InterPro" id="IPR004516">
    <property type="entry name" value="HisRS/HisZ"/>
</dbReference>
<dbReference type="Gene3D" id="3.30.930.10">
    <property type="entry name" value="Bira Bifunctional Protein, Domain 2"/>
    <property type="match status" value="1"/>
</dbReference>
<evidence type="ECO:0000313" key="2">
    <source>
        <dbReference type="EMBL" id="VAW23706.1"/>
    </source>
</evidence>
<protein>
    <recommendedName>
        <fullName evidence="1">Class II Histidinyl-tRNA synthetase (HisRS)-like catalytic core domain-containing protein</fullName>
    </recommendedName>
</protein>
<reference evidence="2" key="1">
    <citation type="submission" date="2018-06" db="EMBL/GenBank/DDBJ databases">
        <authorList>
            <person name="Zhirakovskaya E."/>
        </authorList>
    </citation>
    <scope>NUCLEOTIDE SEQUENCE</scope>
</reference>
<dbReference type="GO" id="GO:0005737">
    <property type="term" value="C:cytoplasm"/>
    <property type="evidence" value="ECO:0007669"/>
    <property type="project" value="InterPro"/>
</dbReference>
<dbReference type="InterPro" id="IPR041715">
    <property type="entry name" value="HisRS-like_core"/>
</dbReference>
<dbReference type="GO" id="GO:0006427">
    <property type="term" value="P:histidyl-tRNA aminoacylation"/>
    <property type="evidence" value="ECO:0007669"/>
    <property type="project" value="TreeGrafter"/>
</dbReference>
<dbReference type="InterPro" id="IPR045864">
    <property type="entry name" value="aa-tRNA-synth_II/BPL/LPL"/>
</dbReference>
<feature type="domain" description="Class II Histidinyl-tRNA synthetase (HisRS)-like catalytic core" evidence="1">
    <location>
        <begin position="22"/>
        <end position="145"/>
    </location>
</feature>
<dbReference type="EMBL" id="UOEO01000242">
    <property type="protein sequence ID" value="VAW23706.1"/>
    <property type="molecule type" value="Genomic_DNA"/>
</dbReference>
<dbReference type="Pfam" id="PF13393">
    <property type="entry name" value="tRNA-synt_His"/>
    <property type="match status" value="2"/>
</dbReference>
<feature type="domain" description="Class II Histidinyl-tRNA synthetase (HisRS)-like catalytic core" evidence="1">
    <location>
        <begin position="194"/>
        <end position="318"/>
    </location>
</feature>
<dbReference type="PANTHER" id="PTHR43707">
    <property type="entry name" value="HISTIDYL-TRNA SYNTHETASE"/>
    <property type="match status" value="1"/>
</dbReference>
<dbReference type="PANTHER" id="PTHR43707:SF1">
    <property type="entry name" value="HISTIDINE--TRNA LIGASE, MITOCHONDRIAL-RELATED"/>
    <property type="match status" value="1"/>
</dbReference>
<organism evidence="2">
    <name type="scientific">hydrothermal vent metagenome</name>
    <dbReference type="NCBI Taxonomy" id="652676"/>
    <lineage>
        <taxon>unclassified sequences</taxon>
        <taxon>metagenomes</taxon>
        <taxon>ecological metagenomes</taxon>
    </lineage>
</organism>
<feature type="non-terminal residue" evidence="2">
    <location>
        <position position="1"/>
    </location>
</feature>
<accession>A0A3B0UVE5</accession>